<evidence type="ECO:0000259" key="9">
    <source>
        <dbReference type="PROSITE" id="PS50928"/>
    </source>
</evidence>
<dbReference type="AlphaFoldDB" id="A0A853F8T8"/>
<evidence type="ECO:0000256" key="5">
    <source>
        <dbReference type="ARBA" id="ARBA00022692"/>
    </source>
</evidence>
<dbReference type="RefSeq" id="WP_129968485.1">
    <property type="nucleotide sequence ID" value="NZ_JACCEW010000002.1"/>
</dbReference>
<evidence type="ECO:0000313" key="11">
    <source>
        <dbReference type="Proteomes" id="UP000580517"/>
    </source>
</evidence>
<reference evidence="10 11" key="1">
    <citation type="submission" date="2020-07" db="EMBL/GenBank/DDBJ databases">
        <title>Taxonomic revisions and descriptions of new bacterial species based on genomic comparisons in the high-G+C-content subgroup of the family Alcaligenaceae.</title>
        <authorList>
            <person name="Szabo A."/>
            <person name="Felfoldi T."/>
        </authorList>
    </citation>
    <scope>NUCLEOTIDE SEQUENCE [LARGE SCALE GENOMIC DNA]</scope>
    <source>
        <strain evidence="10 11">DSM 25264</strain>
    </source>
</reference>
<evidence type="ECO:0000256" key="6">
    <source>
        <dbReference type="ARBA" id="ARBA00022989"/>
    </source>
</evidence>
<feature type="transmembrane region" description="Helical" evidence="8">
    <location>
        <begin position="233"/>
        <end position="259"/>
    </location>
</feature>
<dbReference type="CDD" id="cd06261">
    <property type="entry name" value="TM_PBP2"/>
    <property type="match status" value="1"/>
</dbReference>
<keyword evidence="6 8" id="KW-1133">Transmembrane helix</keyword>
<dbReference type="PROSITE" id="PS50928">
    <property type="entry name" value="ABC_TM1"/>
    <property type="match status" value="1"/>
</dbReference>
<evidence type="ECO:0000256" key="8">
    <source>
        <dbReference type="RuleBase" id="RU363032"/>
    </source>
</evidence>
<keyword evidence="3 8" id="KW-0813">Transport</keyword>
<feature type="transmembrane region" description="Helical" evidence="8">
    <location>
        <begin position="31"/>
        <end position="56"/>
    </location>
</feature>
<evidence type="ECO:0000256" key="4">
    <source>
        <dbReference type="ARBA" id="ARBA00022475"/>
    </source>
</evidence>
<feature type="transmembrane region" description="Helical" evidence="8">
    <location>
        <begin position="205"/>
        <end position="226"/>
    </location>
</feature>
<dbReference type="SUPFAM" id="SSF161098">
    <property type="entry name" value="MetI-like"/>
    <property type="match status" value="1"/>
</dbReference>
<dbReference type="InterPro" id="IPR000515">
    <property type="entry name" value="MetI-like"/>
</dbReference>
<dbReference type="Gene3D" id="1.10.3720.10">
    <property type="entry name" value="MetI-like"/>
    <property type="match status" value="1"/>
</dbReference>
<dbReference type="GO" id="GO:0005886">
    <property type="term" value="C:plasma membrane"/>
    <property type="evidence" value="ECO:0007669"/>
    <property type="project" value="UniProtKB-SubCell"/>
</dbReference>
<comment type="subcellular location">
    <subcellularLocation>
        <location evidence="1 8">Cell membrane</location>
        <topology evidence="1 8">Multi-pass membrane protein</topology>
    </subcellularLocation>
</comment>
<evidence type="ECO:0000256" key="3">
    <source>
        <dbReference type="ARBA" id="ARBA00022448"/>
    </source>
</evidence>
<dbReference type="Proteomes" id="UP000580517">
    <property type="component" value="Unassembled WGS sequence"/>
</dbReference>
<comment type="caution">
    <text evidence="10">The sequence shown here is derived from an EMBL/GenBank/DDBJ whole genome shotgun (WGS) entry which is preliminary data.</text>
</comment>
<evidence type="ECO:0000313" key="10">
    <source>
        <dbReference type="EMBL" id="NYT36513.1"/>
    </source>
</evidence>
<accession>A0A853F8T8</accession>
<dbReference type="PANTHER" id="PTHR42929:SF5">
    <property type="entry name" value="ABC TRANSPORTER PERMEASE PROTEIN"/>
    <property type="match status" value="1"/>
</dbReference>
<keyword evidence="7 8" id="KW-0472">Membrane</keyword>
<dbReference type="GO" id="GO:0055085">
    <property type="term" value="P:transmembrane transport"/>
    <property type="evidence" value="ECO:0007669"/>
    <property type="project" value="InterPro"/>
</dbReference>
<evidence type="ECO:0000256" key="2">
    <source>
        <dbReference type="ARBA" id="ARBA00007069"/>
    </source>
</evidence>
<evidence type="ECO:0000256" key="7">
    <source>
        <dbReference type="ARBA" id="ARBA00023136"/>
    </source>
</evidence>
<dbReference type="EMBL" id="JACCEW010000002">
    <property type="protein sequence ID" value="NYT36513.1"/>
    <property type="molecule type" value="Genomic_DNA"/>
</dbReference>
<dbReference type="InterPro" id="IPR035906">
    <property type="entry name" value="MetI-like_sf"/>
</dbReference>
<comment type="similarity">
    <text evidence="2">Belongs to the binding-protein-dependent transport system permease family. CysTW subfamily.</text>
</comment>
<keyword evidence="4" id="KW-1003">Cell membrane</keyword>
<evidence type="ECO:0000256" key="1">
    <source>
        <dbReference type="ARBA" id="ARBA00004651"/>
    </source>
</evidence>
<dbReference type="OrthoDB" id="9808619at2"/>
<keyword evidence="5 8" id="KW-0812">Transmembrane</keyword>
<feature type="domain" description="ABC transmembrane type-1" evidence="9">
    <location>
        <begin position="201"/>
        <end position="407"/>
    </location>
</feature>
<keyword evidence="11" id="KW-1185">Reference proteome</keyword>
<feature type="transmembrane region" description="Helical" evidence="8">
    <location>
        <begin position="287"/>
        <end position="308"/>
    </location>
</feature>
<dbReference type="PANTHER" id="PTHR42929">
    <property type="entry name" value="INNER MEMBRANE ABC TRANSPORTER PERMEASE PROTEIN YDCU-RELATED-RELATED"/>
    <property type="match status" value="1"/>
</dbReference>
<dbReference type="Pfam" id="PF00528">
    <property type="entry name" value="BPD_transp_1"/>
    <property type="match status" value="1"/>
</dbReference>
<organism evidence="10 11">
    <name type="scientific">Allopusillimonas soli</name>
    <dbReference type="NCBI Taxonomy" id="659016"/>
    <lineage>
        <taxon>Bacteria</taxon>
        <taxon>Pseudomonadati</taxon>
        <taxon>Pseudomonadota</taxon>
        <taxon>Betaproteobacteria</taxon>
        <taxon>Burkholderiales</taxon>
        <taxon>Alcaligenaceae</taxon>
        <taxon>Allopusillimonas</taxon>
    </lineage>
</organism>
<feature type="transmembrane region" description="Helical" evidence="8">
    <location>
        <begin position="386"/>
        <end position="407"/>
    </location>
</feature>
<feature type="transmembrane region" description="Helical" evidence="8">
    <location>
        <begin position="334"/>
        <end position="359"/>
    </location>
</feature>
<sequence>MAVEVTAAAAGALSPTEIRAERREHNRRRRVALALVLPLLVFVFFAFVAPIATMLYRSVYNPSVAELIPDTVHELKRWKGEGVPDDVTYKAMAGELRSLARERKAGILAAAVNRIQPGSSSLINSSARKMRRLDDTQIAEQGAATLHGADPRWEQTGMWLAIKQVGQPFTDTNYLTALDLDRDRDRNIHWRKSARIYLQLYGRTLGIALTITVLCILLGYPLAYYLAHAPRRVAGALMVLVLLPFWTSLLVRTTAWIALLQTHGVLNSFFEAIGLIDAPLEMLYTRMATIIAMTHILLPFMILPLYSVMKSMDESYVRAALSLGSRPWSAFMRVYLPLTLPGLSAGSLLVFIISVGYYITPALVGGTDGQMISNIIAFHMQRSNNWGLAAALGTLLLVLILTLYWVYDRLVGARNIKLG</sequence>
<gene>
    <name evidence="10" type="ORF">H0A68_06475</name>
</gene>
<protein>
    <submittedName>
        <fullName evidence="10">ABC transporter permease</fullName>
    </submittedName>
</protein>
<name>A0A853F8T8_9BURK</name>
<proteinExistence type="inferred from homology"/>